<feature type="active site" description="Acyl-ester intermediate" evidence="13">
    <location>
        <position position="81"/>
    </location>
</feature>
<evidence type="ECO:0000256" key="6">
    <source>
        <dbReference type="ARBA" id="ARBA00022670"/>
    </source>
</evidence>
<dbReference type="InterPro" id="IPR037167">
    <property type="entry name" value="Peptidase_S11_C_sf"/>
</dbReference>
<dbReference type="Pfam" id="PF07943">
    <property type="entry name" value="PBP5_C"/>
    <property type="match status" value="1"/>
</dbReference>
<dbReference type="PANTHER" id="PTHR21581">
    <property type="entry name" value="D-ALANYL-D-ALANINE CARBOXYPEPTIDASE"/>
    <property type="match status" value="1"/>
</dbReference>
<comment type="caution">
    <text evidence="17">The sequence shown here is derived from an EMBL/GenBank/DDBJ whole genome shotgun (WGS) entry which is preliminary data.</text>
</comment>
<evidence type="ECO:0000256" key="7">
    <source>
        <dbReference type="ARBA" id="ARBA00022729"/>
    </source>
</evidence>
<dbReference type="PRINTS" id="PR00725">
    <property type="entry name" value="DADACBPTASE1"/>
</dbReference>
<dbReference type="Pfam" id="PF00768">
    <property type="entry name" value="Peptidase_S11"/>
    <property type="match status" value="1"/>
</dbReference>
<dbReference type="Proteomes" id="UP000886886">
    <property type="component" value="Unassembled WGS sequence"/>
</dbReference>
<evidence type="ECO:0000256" key="4">
    <source>
        <dbReference type="ARBA" id="ARBA00012448"/>
    </source>
</evidence>
<evidence type="ECO:0000256" key="14">
    <source>
        <dbReference type="PIRSR" id="PIRSR618044-2"/>
    </source>
</evidence>
<feature type="domain" description="Peptidase S11 D-Ala-D-Ala carboxypeptidase A C-terminal" evidence="16">
    <location>
        <begin position="299"/>
        <end position="392"/>
    </location>
</feature>
<feature type="binding site" evidence="14">
    <location>
        <position position="252"/>
    </location>
    <ligand>
        <name>substrate</name>
    </ligand>
</feature>
<evidence type="ECO:0000256" key="2">
    <source>
        <dbReference type="ARBA" id="ARBA00004752"/>
    </source>
</evidence>
<evidence type="ECO:0000256" key="3">
    <source>
        <dbReference type="ARBA" id="ARBA00007164"/>
    </source>
</evidence>
<keyword evidence="11" id="KW-0961">Cell wall biogenesis/degradation</keyword>
<dbReference type="InterPro" id="IPR012907">
    <property type="entry name" value="Peptidase_S11_C"/>
</dbReference>
<evidence type="ECO:0000313" key="17">
    <source>
        <dbReference type="EMBL" id="HIQ97657.1"/>
    </source>
</evidence>
<keyword evidence="6" id="KW-0645">Protease</keyword>
<name>A0A9D1D201_9FIRM</name>
<comment type="similarity">
    <text evidence="3 15">Belongs to the peptidase S11 family.</text>
</comment>
<dbReference type="SMART" id="SM00936">
    <property type="entry name" value="PBP5_C"/>
    <property type="match status" value="1"/>
</dbReference>
<keyword evidence="8" id="KW-0378">Hydrolase</keyword>
<keyword evidence="9" id="KW-0133">Cell shape</keyword>
<protein>
    <recommendedName>
        <fullName evidence="4">serine-type D-Ala-D-Ala carboxypeptidase</fullName>
        <ecNumber evidence="4">3.4.16.4</ecNumber>
    </recommendedName>
</protein>
<reference evidence="17" key="1">
    <citation type="submission" date="2020-10" db="EMBL/GenBank/DDBJ databases">
        <authorList>
            <person name="Gilroy R."/>
        </authorList>
    </citation>
    <scope>NUCLEOTIDE SEQUENCE</scope>
    <source>
        <strain evidence="17">ChiSjej3B21-11622</strain>
    </source>
</reference>
<dbReference type="EMBL" id="DVFT01000206">
    <property type="protein sequence ID" value="HIQ97657.1"/>
    <property type="molecule type" value="Genomic_DNA"/>
</dbReference>
<feature type="active site" description="Proton acceptor" evidence="13">
    <location>
        <position position="84"/>
    </location>
</feature>
<evidence type="ECO:0000256" key="12">
    <source>
        <dbReference type="ARBA" id="ARBA00034000"/>
    </source>
</evidence>
<keyword evidence="7" id="KW-0732">Signal</keyword>
<dbReference type="GO" id="GO:0009252">
    <property type="term" value="P:peptidoglycan biosynthetic process"/>
    <property type="evidence" value="ECO:0007669"/>
    <property type="project" value="UniProtKB-KW"/>
</dbReference>
<evidence type="ECO:0000256" key="9">
    <source>
        <dbReference type="ARBA" id="ARBA00022960"/>
    </source>
</evidence>
<dbReference type="InterPro" id="IPR001967">
    <property type="entry name" value="Peptidase_S11_N"/>
</dbReference>
<dbReference type="GO" id="GO:0008360">
    <property type="term" value="P:regulation of cell shape"/>
    <property type="evidence" value="ECO:0007669"/>
    <property type="project" value="UniProtKB-KW"/>
</dbReference>
<dbReference type="AlphaFoldDB" id="A0A9D1D201"/>
<reference evidence="17" key="2">
    <citation type="journal article" date="2021" name="PeerJ">
        <title>Extensive microbial diversity within the chicken gut microbiome revealed by metagenomics and culture.</title>
        <authorList>
            <person name="Gilroy R."/>
            <person name="Ravi A."/>
            <person name="Getino M."/>
            <person name="Pursley I."/>
            <person name="Horton D.L."/>
            <person name="Alikhan N.F."/>
            <person name="Baker D."/>
            <person name="Gharbi K."/>
            <person name="Hall N."/>
            <person name="Watson M."/>
            <person name="Adriaenssens E.M."/>
            <person name="Foster-Nyarko E."/>
            <person name="Jarju S."/>
            <person name="Secka A."/>
            <person name="Antonio M."/>
            <person name="Oren A."/>
            <person name="Chaudhuri R.R."/>
            <person name="La Ragione R."/>
            <person name="Hildebrand F."/>
            <person name="Pallen M.J."/>
        </authorList>
    </citation>
    <scope>NUCLEOTIDE SEQUENCE</scope>
    <source>
        <strain evidence="17">ChiSjej3B21-11622</strain>
    </source>
</reference>
<evidence type="ECO:0000256" key="5">
    <source>
        <dbReference type="ARBA" id="ARBA00022645"/>
    </source>
</evidence>
<comment type="function">
    <text evidence="1">Removes C-terminal D-alanyl residues from sugar-peptide cell wall precursors.</text>
</comment>
<evidence type="ECO:0000313" key="18">
    <source>
        <dbReference type="Proteomes" id="UP000886886"/>
    </source>
</evidence>
<dbReference type="GO" id="GO:0009002">
    <property type="term" value="F:serine-type D-Ala-D-Ala carboxypeptidase activity"/>
    <property type="evidence" value="ECO:0007669"/>
    <property type="project" value="UniProtKB-EC"/>
</dbReference>
<dbReference type="InterPro" id="IPR015956">
    <property type="entry name" value="Peniciliin-bd_prot_C_sf"/>
</dbReference>
<feature type="active site" evidence="13">
    <location>
        <position position="141"/>
    </location>
</feature>
<keyword evidence="10" id="KW-0573">Peptidoglycan synthesis</keyword>
<evidence type="ECO:0000256" key="10">
    <source>
        <dbReference type="ARBA" id="ARBA00022984"/>
    </source>
</evidence>
<dbReference type="GO" id="GO:0006508">
    <property type="term" value="P:proteolysis"/>
    <property type="evidence" value="ECO:0007669"/>
    <property type="project" value="UniProtKB-KW"/>
</dbReference>
<dbReference type="SUPFAM" id="SSF56601">
    <property type="entry name" value="beta-lactamase/transpeptidase-like"/>
    <property type="match status" value="1"/>
</dbReference>
<comment type="catalytic activity">
    <reaction evidence="12">
        <text>Preferential cleavage: (Ac)2-L-Lys-D-Ala-|-D-Ala. Also transpeptidation of peptidyl-alanyl moieties that are N-acyl substituents of D-alanine.</text>
        <dbReference type="EC" id="3.4.16.4"/>
    </reaction>
</comment>
<evidence type="ECO:0000256" key="11">
    <source>
        <dbReference type="ARBA" id="ARBA00023316"/>
    </source>
</evidence>
<sequence>MGKNKKRLALLLAVFLGVQGGALPGGSNRDVTVVYAAQESMESEASLSAIEIESPCALLMEASTGTVLYEKNADERRSPASVTKVMTALLIFEALEEGKLTLEDEVVTSAHAKSMGGSQVFLEEGEKQTVETLLKCILVASGNDASVAMAEKVAGSETAFVEAMNQKAAELGLTNTHFVDCCGLTDSDDHYTTARDIAVMSRELITRFPEVHDYTTIWMETITHTTSRGSSEFGLTNTNKLLRSFEGCNGLKTGSTSKAKFCISATAERDGIELISVILAGPDSKTRFDNAAELFHYGFANTSVYVDENSGALPSLKVRGGVEETADLRYEGEFRYLSTEKADLSKVEKKLELPEEWKAPGQKGQEIGRAVYYLDGKELGSVGILLAQDVKKAGFLDYLKKIWDSYRKI</sequence>
<accession>A0A9D1D201</accession>
<dbReference type="SUPFAM" id="SSF69189">
    <property type="entry name" value="Penicillin-binding protein associated domain"/>
    <property type="match status" value="1"/>
</dbReference>
<dbReference type="Gene3D" id="2.60.410.10">
    <property type="entry name" value="D-Ala-D-Ala carboxypeptidase, C-terminal domain"/>
    <property type="match status" value="1"/>
</dbReference>
<dbReference type="EC" id="3.4.16.4" evidence="4"/>
<evidence type="ECO:0000256" key="15">
    <source>
        <dbReference type="RuleBase" id="RU004016"/>
    </source>
</evidence>
<gene>
    <name evidence="17" type="ORF">IAB26_14000</name>
</gene>
<evidence type="ECO:0000256" key="8">
    <source>
        <dbReference type="ARBA" id="ARBA00022801"/>
    </source>
</evidence>
<dbReference type="InterPro" id="IPR012338">
    <property type="entry name" value="Beta-lactam/transpept-like"/>
</dbReference>
<dbReference type="PANTHER" id="PTHR21581:SF6">
    <property type="entry name" value="TRAFFICKING PROTEIN PARTICLE COMPLEX SUBUNIT 12"/>
    <property type="match status" value="1"/>
</dbReference>
<organism evidence="17 18">
    <name type="scientific">Candidatus Limivivens merdigallinarum</name>
    <dbReference type="NCBI Taxonomy" id="2840859"/>
    <lineage>
        <taxon>Bacteria</taxon>
        <taxon>Bacillati</taxon>
        <taxon>Bacillota</taxon>
        <taxon>Clostridia</taxon>
        <taxon>Lachnospirales</taxon>
        <taxon>Lachnospiraceae</taxon>
        <taxon>Lachnospiraceae incertae sedis</taxon>
        <taxon>Candidatus Limivivens</taxon>
    </lineage>
</organism>
<keyword evidence="5 17" id="KW-0121">Carboxypeptidase</keyword>
<comment type="pathway">
    <text evidence="2">Cell wall biogenesis; peptidoglycan biosynthesis.</text>
</comment>
<dbReference type="GO" id="GO:0071555">
    <property type="term" value="P:cell wall organization"/>
    <property type="evidence" value="ECO:0007669"/>
    <property type="project" value="UniProtKB-KW"/>
</dbReference>
<dbReference type="InterPro" id="IPR018044">
    <property type="entry name" value="Peptidase_S11"/>
</dbReference>
<proteinExistence type="inferred from homology"/>
<dbReference type="Gene3D" id="3.40.710.10">
    <property type="entry name" value="DD-peptidase/beta-lactamase superfamily"/>
    <property type="match status" value="1"/>
</dbReference>
<evidence type="ECO:0000256" key="13">
    <source>
        <dbReference type="PIRSR" id="PIRSR618044-1"/>
    </source>
</evidence>
<evidence type="ECO:0000259" key="16">
    <source>
        <dbReference type="SMART" id="SM00936"/>
    </source>
</evidence>
<evidence type="ECO:0000256" key="1">
    <source>
        <dbReference type="ARBA" id="ARBA00003217"/>
    </source>
</evidence>